<evidence type="ECO:0008006" key="3">
    <source>
        <dbReference type="Google" id="ProtNLM"/>
    </source>
</evidence>
<dbReference type="EMBL" id="FRAP01000023">
    <property type="protein sequence ID" value="SHL28480.1"/>
    <property type="molecule type" value="Genomic_DNA"/>
</dbReference>
<keyword evidence="2" id="KW-1185">Reference proteome</keyword>
<gene>
    <name evidence="1" type="ORF">SAMN05443637_12359</name>
</gene>
<dbReference type="Gene3D" id="1.10.10.10">
    <property type="entry name" value="Winged helix-like DNA-binding domain superfamily/Winged helix DNA-binding domain"/>
    <property type="match status" value="1"/>
</dbReference>
<dbReference type="SUPFAM" id="SSF46785">
    <property type="entry name" value="Winged helix' DNA-binding domain"/>
    <property type="match status" value="1"/>
</dbReference>
<accession>A0A1M6ZDF9</accession>
<sequence>MFIDMYMHSGNKFIGWWLKEVDRLLEQAFADALGGEGVDRRQWQLLNAIAADGAADALTPFLPDPADRGRAVAELVDRGWVEPRDGGYALTAAGVALRERLGVLVGAQRRRVTEGISAEEYATTVDVLRRMAANLAPGGDRVPA</sequence>
<evidence type="ECO:0000313" key="1">
    <source>
        <dbReference type="EMBL" id="SHL28480.1"/>
    </source>
</evidence>
<protein>
    <recommendedName>
        <fullName evidence="3">DNA-binding transcriptional regulator, MarR family</fullName>
    </recommendedName>
</protein>
<name>A0A1M6ZDF9_PSETH</name>
<dbReference type="AlphaFoldDB" id="A0A1M6ZDF9"/>
<proteinExistence type="predicted"/>
<organism evidence="1 2">
    <name type="scientific">Pseudonocardia thermophila</name>
    <dbReference type="NCBI Taxonomy" id="1848"/>
    <lineage>
        <taxon>Bacteria</taxon>
        <taxon>Bacillati</taxon>
        <taxon>Actinomycetota</taxon>
        <taxon>Actinomycetes</taxon>
        <taxon>Pseudonocardiales</taxon>
        <taxon>Pseudonocardiaceae</taxon>
        <taxon>Pseudonocardia</taxon>
    </lineage>
</organism>
<dbReference type="Proteomes" id="UP000184363">
    <property type="component" value="Unassembled WGS sequence"/>
</dbReference>
<reference evidence="1 2" key="1">
    <citation type="submission" date="2016-11" db="EMBL/GenBank/DDBJ databases">
        <authorList>
            <person name="Jaros S."/>
            <person name="Januszkiewicz K."/>
            <person name="Wedrychowicz H."/>
        </authorList>
    </citation>
    <scope>NUCLEOTIDE SEQUENCE [LARGE SCALE GENOMIC DNA]</scope>
    <source>
        <strain evidence="1 2">DSM 43832</strain>
    </source>
</reference>
<dbReference type="STRING" id="1848.SAMN05443637_12359"/>
<dbReference type="InterPro" id="IPR036388">
    <property type="entry name" value="WH-like_DNA-bd_sf"/>
</dbReference>
<evidence type="ECO:0000313" key="2">
    <source>
        <dbReference type="Proteomes" id="UP000184363"/>
    </source>
</evidence>
<dbReference type="InterPro" id="IPR036390">
    <property type="entry name" value="WH_DNA-bd_sf"/>
</dbReference>